<name>A0A087V0R7_STEMI</name>
<reference evidence="4 5" key="1">
    <citation type="submission" date="2013-11" db="EMBL/GenBank/DDBJ databases">
        <title>Genome sequencing of Stegodyphus mimosarum.</title>
        <authorList>
            <person name="Bechsgaard J."/>
        </authorList>
    </citation>
    <scope>NUCLEOTIDE SEQUENCE [LARGE SCALE GENOMIC DNA]</scope>
</reference>
<dbReference type="PANTHER" id="PTHR45762:SF3">
    <property type="entry name" value="ZINC-FINGER PROTEIN AT 72D, ISOFORM B"/>
    <property type="match status" value="1"/>
</dbReference>
<dbReference type="EMBL" id="KL814473">
    <property type="protein sequence ID" value="KFM83206.1"/>
    <property type="molecule type" value="Genomic_DNA"/>
</dbReference>
<feature type="non-terminal residue" evidence="4">
    <location>
        <position position="411"/>
    </location>
</feature>
<dbReference type="InterPro" id="IPR013087">
    <property type="entry name" value="Znf_C2H2_type"/>
</dbReference>
<feature type="domain" description="C2H2-type" evidence="3">
    <location>
        <begin position="190"/>
        <end position="219"/>
    </location>
</feature>
<keyword evidence="1" id="KW-0863">Zinc-finger</keyword>
<evidence type="ECO:0000256" key="1">
    <source>
        <dbReference type="PROSITE-ProRule" id="PRU00042"/>
    </source>
</evidence>
<dbReference type="Proteomes" id="UP000054359">
    <property type="component" value="Unassembled WGS sequence"/>
</dbReference>
<feature type="region of interest" description="Disordered" evidence="2">
    <location>
        <begin position="360"/>
        <end position="411"/>
    </location>
</feature>
<dbReference type="InterPro" id="IPR036236">
    <property type="entry name" value="Znf_C2H2_sf"/>
</dbReference>
<evidence type="ECO:0000256" key="2">
    <source>
        <dbReference type="SAM" id="MobiDB-lite"/>
    </source>
</evidence>
<dbReference type="OMA" id="THANQHY"/>
<dbReference type="Gene3D" id="3.30.160.60">
    <property type="entry name" value="Classic Zinc Finger"/>
    <property type="match status" value="4"/>
</dbReference>
<dbReference type="GO" id="GO:0008270">
    <property type="term" value="F:zinc ion binding"/>
    <property type="evidence" value="ECO:0007669"/>
    <property type="project" value="UniProtKB-KW"/>
</dbReference>
<evidence type="ECO:0000313" key="4">
    <source>
        <dbReference type="EMBL" id="KFM83206.1"/>
    </source>
</evidence>
<dbReference type="OrthoDB" id="434647at2759"/>
<dbReference type="PROSITE" id="PS00028">
    <property type="entry name" value="ZINC_FINGER_C2H2_1"/>
    <property type="match status" value="4"/>
</dbReference>
<sequence>MATMDNNSIDQNYQTCESCNIAFSDDSKYAEHLENHEKDIMMGKYGEKYLEDKSRLHLKSEDADLNIDDVYTCNICESICTGIINYNLHLAGKKHRKMENKIKLMKEIRKGGTLSAAEHVDKNDLILDDLDVDKKFASSGITCDICSKECSGPEAFTQHLTGNSHKKNLAKQESINKDENAALKNISGDYSCNICEKVFSGPFPYQQHLESISHLKRKDNLEELSKLNYSNINAEDSRNLQCSVCMKNFSGIIPFNIHLKSAAHQKYVRKNDILKELQKKHPELAMLPSVDSDNIKGEDILVCMVCHVGFSGPESADDHFRSEKHAKKTKIKRLSNKSSNKKQMQSHMFLLKTGQMKSTKFSGPERADGHLRSEKHVKKTKIKKLGNKSTNKTNAEPAASFANRSNVLRHV</sequence>
<keyword evidence="5" id="KW-1185">Reference proteome</keyword>
<feature type="compositionally biased region" description="Basic residues" evidence="2">
    <location>
        <begin position="375"/>
        <end position="386"/>
    </location>
</feature>
<dbReference type="SMART" id="SM00451">
    <property type="entry name" value="ZnF_U1"/>
    <property type="match status" value="5"/>
</dbReference>
<gene>
    <name evidence="4" type="ORF">X975_14330</name>
</gene>
<proteinExistence type="predicted"/>
<feature type="region of interest" description="Disordered" evidence="2">
    <location>
        <begin position="315"/>
        <end position="344"/>
    </location>
</feature>
<dbReference type="SUPFAM" id="SSF57667">
    <property type="entry name" value="beta-beta-alpha zinc fingers"/>
    <property type="match status" value="4"/>
</dbReference>
<feature type="compositionally biased region" description="Basic residues" evidence="2">
    <location>
        <begin position="324"/>
        <end position="335"/>
    </location>
</feature>
<protein>
    <submittedName>
        <fullName evidence="4">Zinc finger protein 346</fullName>
    </submittedName>
</protein>
<dbReference type="AlphaFoldDB" id="A0A087V0R7"/>
<feature type="compositionally biased region" description="Basic and acidic residues" evidence="2">
    <location>
        <begin position="363"/>
        <end position="374"/>
    </location>
</feature>
<dbReference type="SMART" id="SM00355">
    <property type="entry name" value="ZnF_C2H2"/>
    <property type="match status" value="6"/>
</dbReference>
<feature type="compositionally biased region" description="Polar residues" evidence="2">
    <location>
        <begin position="402"/>
        <end position="411"/>
    </location>
</feature>
<evidence type="ECO:0000259" key="3">
    <source>
        <dbReference type="PROSITE" id="PS50157"/>
    </source>
</evidence>
<accession>A0A087V0R7</accession>
<dbReference type="PROSITE" id="PS50157">
    <property type="entry name" value="ZINC_FINGER_C2H2_2"/>
    <property type="match status" value="1"/>
</dbReference>
<dbReference type="STRING" id="407821.A0A087V0R7"/>
<organism evidence="4 5">
    <name type="scientific">Stegodyphus mimosarum</name>
    <name type="common">African social velvet spider</name>
    <dbReference type="NCBI Taxonomy" id="407821"/>
    <lineage>
        <taxon>Eukaryota</taxon>
        <taxon>Metazoa</taxon>
        <taxon>Ecdysozoa</taxon>
        <taxon>Arthropoda</taxon>
        <taxon>Chelicerata</taxon>
        <taxon>Arachnida</taxon>
        <taxon>Araneae</taxon>
        <taxon>Araneomorphae</taxon>
        <taxon>Entelegynae</taxon>
        <taxon>Eresoidea</taxon>
        <taxon>Eresidae</taxon>
        <taxon>Stegodyphus</taxon>
    </lineage>
</organism>
<dbReference type="PANTHER" id="PTHR45762">
    <property type="entry name" value="ZINC FINGER RNA-BINDING PROTEIN"/>
    <property type="match status" value="1"/>
</dbReference>
<dbReference type="GO" id="GO:0003676">
    <property type="term" value="F:nucleic acid binding"/>
    <property type="evidence" value="ECO:0007669"/>
    <property type="project" value="InterPro"/>
</dbReference>
<dbReference type="InterPro" id="IPR003604">
    <property type="entry name" value="Matrin/U1-like-C_Znf_C2H2"/>
</dbReference>
<dbReference type="Pfam" id="PF12874">
    <property type="entry name" value="zf-met"/>
    <property type="match status" value="4"/>
</dbReference>
<keyword evidence="1" id="KW-0862">Zinc</keyword>
<evidence type="ECO:0000313" key="5">
    <source>
        <dbReference type="Proteomes" id="UP000054359"/>
    </source>
</evidence>
<keyword evidence="1" id="KW-0479">Metal-binding</keyword>